<reference evidence="9 10" key="1">
    <citation type="submission" date="2019-11" db="EMBL/GenBank/DDBJ databases">
        <authorList>
            <person name="Zhang J."/>
            <person name="Sun C."/>
        </authorList>
    </citation>
    <scope>NUCLEOTIDE SEQUENCE [LARGE SCALE GENOMIC DNA]</scope>
    <source>
        <strain evidence="10">sp2</strain>
    </source>
</reference>
<evidence type="ECO:0000256" key="4">
    <source>
        <dbReference type="ARBA" id="ARBA00022860"/>
    </source>
</evidence>
<dbReference type="KEGG" id="ghl:GM160_06955"/>
<dbReference type="Proteomes" id="UP000427716">
    <property type="component" value="Chromosome"/>
</dbReference>
<evidence type="ECO:0000256" key="3">
    <source>
        <dbReference type="ARBA" id="ARBA00022600"/>
    </source>
</evidence>
<dbReference type="GO" id="GO:0005964">
    <property type="term" value="C:phosphorylase kinase complex"/>
    <property type="evidence" value="ECO:0007669"/>
    <property type="project" value="TreeGrafter"/>
</dbReference>
<sequence length="1091" mass="119892">MTSGHALPSSPAEDGVSLDALFVEVRRHILDRQHPISGLLPASTAVTAHGDYTDAWVRDNVYSILGPWTLGIACRRAGESTRAFELEQAVVRNMRGLLMAMMRQADRVERFKASLDPIDALHAKYDTATGEAVVGDEDWGHLQLDATSLYLLMLVQMTASGLTIVQGRDEVDFVQNLVWYLSRAYVVPDYGIWERGNKINHGVRELNASSLGLVLAALEAADGFDLFGANGDARSRLLVVPDDIARVRQCLDSILPRESASKEIDSALLAVTGFPAFAAGEKAAEVIERIDTRLAGRYGYKRFLRDGHQTAIEDESKLHYEPEELEAFARIECEWPLFFTYRLINACFAGDLASARAVHRQIESVAVCEGGAPVLPELYFVPADSIEAERKRPGSVNRLANENRPLVWAQSLWVVGRLLLAGCIRPADIDPIGRHRGAERPTTQEIGVALLARTETVADRLAAAGVSHVTREGRQRTSVITADTLVERLASFGANGHLALTGRPARRLLGLSAARVVATDRGETAVLPALFDSDTFLLGRDAELLVHEIRTSLAYLARHANGASHPIWVIPVDEWMLDGAGGEAVLSFCRELENGALDGMPVTLAHLDTLVESASRWVLPGELPPARPAEPFVPGRWEWGGDVDGLAASLGESPSVDALTAAFGEAVALDERLALLRWLRAADVSSERRFADIDGRVGDWHAHGMALLRLAQRMAAWRVMRLAADLVGVVDGFLEVALMDLVVRQKRVAVGRSYSRRAVIDAPISNREILRRIHAYCGDDARERALTQELVIHLGAWLRASPELFDHVLTLRTGPLLQILVALRARESGTSPAQALDELVSMAPQELRQRLREAIDWRDRPERLEALHRRDGGGVATVAPRSETLTPPDPMPLNRPYAHDAGAGDERGVDWYHQREIGGAMSRLPERFYEGVWELLGHVPALVIGNRYDSRNVLDSQVYRGQSTAREHNFALAVEHRLNRIEAPEYRELTVEAIVALIEILTAGEDLVIEEPLVLDVVIGHAVRLAWMAEHPDDAGRYDDARADAWQAFYRRSPRAVAHWVGKALDYLLTADVAGQAGAAGGAGMQREAKE</sequence>
<feature type="domain" description="Phosphorylase b kinase regulatory subunit alpha/beta C-terminal" evidence="8">
    <location>
        <begin position="827"/>
        <end position="1072"/>
    </location>
</feature>
<dbReference type="UniPathway" id="UPA00163"/>
<dbReference type="SUPFAM" id="SSF48208">
    <property type="entry name" value="Six-hairpin glycosidases"/>
    <property type="match status" value="1"/>
</dbReference>
<dbReference type="PANTHER" id="PTHR10749">
    <property type="entry name" value="PHOSPHORYLASE B KINASE REGULATORY SUBUNIT"/>
    <property type="match status" value="1"/>
</dbReference>
<dbReference type="RefSeq" id="WP_156574140.1">
    <property type="nucleotide sequence ID" value="NZ_CP046415.1"/>
</dbReference>
<proteinExistence type="inferred from homology"/>
<dbReference type="InterPro" id="IPR011613">
    <property type="entry name" value="GH15-like"/>
</dbReference>
<feature type="domain" description="GH15-like" evidence="7">
    <location>
        <begin position="15"/>
        <end position="814"/>
    </location>
</feature>
<keyword evidence="9" id="KW-0378">Hydrolase</keyword>
<evidence type="ECO:0000256" key="2">
    <source>
        <dbReference type="ARBA" id="ARBA00007128"/>
    </source>
</evidence>
<comment type="pathway">
    <text evidence="1">Glycan biosynthesis; glycogen metabolism.</text>
</comment>
<evidence type="ECO:0000313" key="9">
    <source>
        <dbReference type="EMBL" id="QGT78655.1"/>
    </source>
</evidence>
<evidence type="ECO:0000259" key="8">
    <source>
        <dbReference type="Pfam" id="PF19292"/>
    </source>
</evidence>
<evidence type="ECO:0000259" key="7">
    <source>
        <dbReference type="Pfam" id="PF00723"/>
    </source>
</evidence>
<feature type="region of interest" description="Disordered" evidence="6">
    <location>
        <begin position="871"/>
        <end position="893"/>
    </location>
</feature>
<dbReference type="InterPro" id="IPR008734">
    <property type="entry name" value="PHK_A/B_su"/>
</dbReference>
<dbReference type="Pfam" id="PF00723">
    <property type="entry name" value="Glyco_hydro_15"/>
    <property type="match status" value="1"/>
</dbReference>
<dbReference type="PANTHER" id="PTHR10749:SF8">
    <property type="entry name" value="PHOSPHORYLASE B KINASE REGULATORY SUBUNIT BETA"/>
    <property type="match status" value="1"/>
</dbReference>
<keyword evidence="4" id="KW-0112">Calmodulin-binding</keyword>
<comment type="similarity">
    <text evidence="2">Belongs to the phosphorylase b kinase regulatory chain family.</text>
</comment>
<evidence type="ECO:0000256" key="6">
    <source>
        <dbReference type="SAM" id="MobiDB-lite"/>
    </source>
</evidence>
<keyword evidence="10" id="KW-1185">Reference proteome</keyword>
<dbReference type="AlphaFoldDB" id="A0A6I6D3A8"/>
<dbReference type="InterPro" id="IPR008928">
    <property type="entry name" value="6-hairpin_glycosidase_sf"/>
</dbReference>
<dbReference type="InterPro" id="IPR045583">
    <property type="entry name" value="KPBA/B_C"/>
</dbReference>
<gene>
    <name evidence="9" type="ORF">GM160_06955</name>
</gene>
<name>A0A6I6D3A8_9GAMM</name>
<protein>
    <submittedName>
        <fullName evidence="9">Glycosyl hydrolase family 15</fullName>
    </submittedName>
</protein>
<keyword evidence="5" id="KW-0119">Carbohydrate metabolism</keyword>
<evidence type="ECO:0000313" key="10">
    <source>
        <dbReference type="Proteomes" id="UP000427716"/>
    </source>
</evidence>
<accession>A0A6I6D3A8</accession>
<dbReference type="EMBL" id="CP046415">
    <property type="protein sequence ID" value="QGT78655.1"/>
    <property type="molecule type" value="Genomic_DNA"/>
</dbReference>
<dbReference type="InterPro" id="IPR012341">
    <property type="entry name" value="6hp_glycosidase-like_sf"/>
</dbReference>
<keyword evidence="3" id="KW-0321">Glycogen metabolism</keyword>
<dbReference type="Gene3D" id="1.50.10.10">
    <property type="match status" value="1"/>
</dbReference>
<dbReference type="GO" id="GO:0005516">
    <property type="term" value="F:calmodulin binding"/>
    <property type="evidence" value="ECO:0007669"/>
    <property type="project" value="UniProtKB-KW"/>
</dbReference>
<evidence type="ECO:0000256" key="1">
    <source>
        <dbReference type="ARBA" id="ARBA00005131"/>
    </source>
</evidence>
<organism evidence="9 10">
    <name type="scientific">Guyparkeria halophila</name>
    <dbReference type="NCBI Taxonomy" id="47960"/>
    <lineage>
        <taxon>Bacteria</taxon>
        <taxon>Pseudomonadati</taxon>
        <taxon>Pseudomonadota</taxon>
        <taxon>Gammaproteobacteria</taxon>
        <taxon>Chromatiales</taxon>
        <taxon>Thioalkalibacteraceae</taxon>
        <taxon>Guyparkeria</taxon>
    </lineage>
</organism>
<evidence type="ECO:0000256" key="5">
    <source>
        <dbReference type="ARBA" id="ARBA00023277"/>
    </source>
</evidence>
<dbReference type="Pfam" id="PF19292">
    <property type="entry name" value="KPBB_C"/>
    <property type="match status" value="1"/>
</dbReference>
<dbReference type="GO" id="GO:0005977">
    <property type="term" value="P:glycogen metabolic process"/>
    <property type="evidence" value="ECO:0007669"/>
    <property type="project" value="UniProtKB-UniPathway"/>
</dbReference>
<dbReference type="GO" id="GO:0016787">
    <property type="term" value="F:hydrolase activity"/>
    <property type="evidence" value="ECO:0007669"/>
    <property type="project" value="UniProtKB-KW"/>
</dbReference>